<dbReference type="STRING" id="1291734.FD02_GL001504"/>
<dbReference type="InterPro" id="IPR041033">
    <property type="entry name" value="SpaA_PFL_dom_1"/>
</dbReference>
<dbReference type="Gene3D" id="2.60.40.740">
    <property type="match status" value="1"/>
</dbReference>
<evidence type="ECO:0000259" key="4">
    <source>
        <dbReference type="Pfam" id="PF17802"/>
    </source>
</evidence>
<accession>A0A0R1JTI4</accession>
<keyword evidence="2" id="KW-0732">Signal</keyword>
<dbReference type="Proteomes" id="UP000051804">
    <property type="component" value="Unassembled WGS sequence"/>
</dbReference>
<dbReference type="InterPro" id="IPR032364">
    <property type="entry name" value="GramPos_pilinD1_N"/>
</dbReference>
<comment type="caution">
    <text evidence="5">The sequence shown here is derived from an EMBL/GenBank/DDBJ whole genome shotgun (WGS) entry which is preliminary data.</text>
</comment>
<dbReference type="NCBIfam" id="NF033902">
    <property type="entry name" value="iso_D2_wall_anc"/>
    <property type="match status" value="1"/>
</dbReference>
<keyword evidence="1" id="KW-0812">Transmembrane</keyword>
<dbReference type="NCBIfam" id="TIGR01167">
    <property type="entry name" value="LPXTG_anchor"/>
    <property type="match status" value="1"/>
</dbReference>
<dbReference type="AlphaFoldDB" id="A0A0R1JTI4"/>
<keyword evidence="1" id="KW-0472">Membrane</keyword>
<dbReference type="Gene3D" id="2.60.40.10">
    <property type="entry name" value="Immunoglobulins"/>
    <property type="match status" value="2"/>
</dbReference>
<reference evidence="5 6" key="1">
    <citation type="journal article" date="2015" name="Genome Announc.">
        <title>Expanding the biotechnology potential of lactobacilli through comparative genomics of 213 strains and associated genera.</title>
        <authorList>
            <person name="Sun Z."/>
            <person name="Harris H.M."/>
            <person name="McCann A."/>
            <person name="Guo C."/>
            <person name="Argimon S."/>
            <person name="Zhang W."/>
            <person name="Yang X."/>
            <person name="Jeffery I.B."/>
            <person name="Cooney J.C."/>
            <person name="Kagawa T.F."/>
            <person name="Liu W."/>
            <person name="Song Y."/>
            <person name="Salvetti E."/>
            <person name="Wrobel A."/>
            <person name="Rasinkangas P."/>
            <person name="Parkhill J."/>
            <person name="Rea M.C."/>
            <person name="O'Sullivan O."/>
            <person name="Ritari J."/>
            <person name="Douillard F.P."/>
            <person name="Paul Ross R."/>
            <person name="Yang R."/>
            <person name="Briner A.E."/>
            <person name="Felis G.E."/>
            <person name="de Vos W.M."/>
            <person name="Barrangou R."/>
            <person name="Klaenhammer T.R."/>
            <person name="Caufield P.W."/>
            <person name="Cui Y."/>
            <person name="Zhang H."/>
            <person name="O'Toole P.W."/>
        </authorList>
    </citation>
    <scope>NUCLEOTIDE SEQUENCE [LARGE SCALE GENOMIC DNA]</scope>
    <source>
        <strain evidence="5 6">JCM 17158</strain>
    </source>
</reference>
<feature type="chain" id="PRO_5038682621" evidence="2">
    <location>
        <begin position="23"/>
        <end position="513"/>
    </location>
</feature>
<dbReference type="PATRIC" id="fig|1291734.4.peg.1547"/>
<evidence type="ECO:0000256" key="1">
    <source>
        <dbReference type="SAM" id="Phobius"/>
    </source>
</evidence>
<name>A0A0R1JTI4_9LACO</name>
<sequence length="513" mass="53973">MGSKFKHLIASVLLILPLALQAAVGGQAVTAAEATGDNAYIAVHKLAFNDGAKVPTIQSSTTPLTDLQGGQLMNGVEFTAYDVTSAYDTLKGSTSDRQTELKDHASKYATKDTVFDKPQTTAGTGDAAGTANFTLPVKTDAGKYAVYLLMETKSKTDSSDSNVTTVKVADPIVLVMPLTDNGTAAKPVNVYPKNETKTGLTKDLTDPKTDADATRKDDPAVAKALGDTVDYTATVVVPSDIANLDQFVVTDTPQVGLNIVTDSVKISTATDGTDTTALPEATIAYTDATADQGAGFTATYQPADLANFAGKTLTLTYSATINKLLIPGGTLLTNKIKLNNQPNITSKTNVTTGGVKFVKQDADDSTKLLPGAEFIVLNSDKSKYLTKTGTDGTDAKYSWADYKAGQTDFAANVVKLTSDDKGAFAITGLAYGAYHLVETKAPEKYAVAQDPYDFTVTSTSYTKDDPIVVKDAPKGLLPATGGMGIYLIILIGLALIAAGYAFLRHGKHRHQEV</sequence>
<feature type="signal peptide" evidence="2">
    <location>
        <begin position="1"/>
        <end position="22"/>
    </location>
</feature>
<gene>
    <name evidence="5" type="ORF">FD02_GL001504</name>
</gene>
<dbReference type="InterPro" id="IPR048052">
    <property type="entry name" value="FM1-like"/>
</dbReference>
<feature type="domain" description="Gram-positive pilin subunit D1 N-terminal" evidence="3">
    <location>
        <begin position="38"/>
        <end position="195"/>
    </location>
</feature>
<dbReference type="RefSeq" id="WP_056951011.1">
    <property type="nucleotide sequence ID" value="NZ_AZDJ01000022.1"/>
</dbReference>
<evidence type="ECO:0000256" key="2">
    <source>
        <dbReference type="SAM" id="SignalP"/>
    </source>
</evidence>
<dbReference type="InterPro" id="IPR013783">
    <property type="entry name" value="Ig-like_fold"/>
</dbReference>
<evidence type="ECO:0000259" key="3">
    <source>
        <dbReference type="Pfam" id="PF16555"/>
    </source>
</evidence>
<evidence type="ECO:0000313" key="5">
    <source>
        <dbReference type="EMBL" id="KRK72531.1"/>
    </source>
</evidence>
<evidence type="ECO:0000313" key="6">
    <source>
        <dbReference type="Proteomes" id="UP000051804"/>
    </source>
</evidence>
<dbReference type="Pfam" id="PF17802">
    <property type="entry name" value="SpaA"/>
    <property type="match status" value="1"/>
</dbReference>
<dbReference type="EMBL" id="AZDJ01000022">
    <property type="protein sequence ID" value="KRK72531.1"/>
    <property type="molecule type" value="Genomic_DNA"/>
</dbReference>
<feature type="transmembrane region" description="Helical" evidence="1">
    <location>
        <begin position="483"/>
        <end position="503"/>
    </location>
</feature>
<keyword evidence="6" id="KW-1185">Reference proteome</keyword>
<organism evidence="5 6">
    <name type="scientific">Lacticaseibacillus nasuensis JCM 17158</name>
    <dbReference type="NCBI Taxonomy" id="1291734"/>
    <lineage>
        <taxon>Bacteria</taxon>
        <taxon>Bacillati</taxon>
        <taxon>Bacillota</taxon>
        <taxon>Bacilli</taxon>
        <taxon>Lactobacillales</taxon>
        <taxon>Lactobacillaceae</taxon>
        <taxon>Lacticaseibacillus</taxon>
    </lineage>
</organism>
<keyword evidence="1" id="KW-1133">Transmembrane helix</keyword>
<feature type="domain" description="SpaA-like prealbumin fold" evidence="4">
    <location>
        <begin position="354"/>
        <end position="460"/>
    </location>
</feature>
<protein>
    <submittedName>
        <fullName evidence="5">Cell wall surface anchor family protein</fullName>
    </submittedName>
</protein>
<proteinExistence type="predicted"/>
<dbReference type="NCBIfam" id="TIGR04226">
    <property type="entry name" value="RrgB_K2N_iso_D2"/>
    <property type="match status" value="1"/>
</dbReference>
<dbReference type="InterPro" id="IPR026466">
    <property type="entry name" value="Fim_isopep_form_D2_dom"/>
</dbReference>
<dbReference type="Pfam" id="PF16555">
    <property type="entry name" value="GramPos_pilinD1"/>
    <property type="match status" value="1"/>
</dbReference>